<dbReference type="SMART" id="SM00212">
    <property type="entry name" value="UBCc"/>
    <property type="match status" value="1"/>
</dbReference>
<dbReference type="OMA" id="YCENAFL"/>
<dbReference type="STRING" id="4565.A0A3B6LQT9"/>
<keyword evidence="1" id="KW-0808">Transferase</keyword>
<dbReference type="SMR" id="A0A3B6LQT9"/>
<dbReference type="PANTHER" id="PTHR46116">
    <property type="entry name" value="(E3-INDEPENDENT) E2 UBIQUITIN-CONJUGATING ENZYME"/>
    <property type="match status" value="1"/>
</dbReference>
<dbReference type="Gramene" id="TraesCS5B02G359000.1">
    <property type="protein sequence ID" value="TraesCS5B02G359000.1"/>
    <property type="gene ID" value="TraesCS5B02G359000"/>
</dbReference>
<protein>
    <recommendedName>
        <fullName evidence="3">UBC core domain-containing protein</fullName>
    </recommendedName>
</protein>
<evidence type="ECO:0000259" key="3">
    <source>
        <dbReference type="PROSITE" id="PS50127"/>
    </source>
</evidence>
<dbReference type="Gramene" id="TraesCS5B03G0902500.1">
    <property type="protein sequence ID" value="TraesCS5B03G0902500.1.CDS"/>
    <property type="gene ID" value="TraesCS5B03G0902500"/>
</dbReference>
<keyword evidence="5" id="KW-1185">Reference proteome</keyword>
<keyword evidence="2" id="KW-0833">Ubl conjugation pathway</keyword>
<dbReference type="AlphaFoldDB" id="A0A3B6LQT9"/>
<feature type="domain" description="UBC core" evidence="3">
    <location>
        <begin position="650"/>
        <end position="810"/>
    </location>
</feature>
<dbReference type="InterPro" id="IPR057734">
    <property type="entry name" value="UBE2O-like_SH3-C"/>
</dbReference>
<dbReference type="Pfam" id="PF23046">
    <property type="entry name" value="tSH3-B_UBE2O"/>
    <property type="match status" value="1"/>
</dbReference>
<organism evidence="4">
    <name type="scientific">Triticum aestivum</name>
    <name type="common">Wheat</name>
    <dbReference type="NCBI Taxonomy" id="4565"/>
    <lineage>
        <taxon>Eukaryota</taxon>
        <taxon>Viridiplantae</taxon>
        <taxon>Streptophyta</taxon>
        <taxon>Embryophyta</taxon>
        <taxon>Tracheophyta</taxon>
        <taxon>Spermatophyta</taxon>
        <taxon>Magnoliopsida</taxon>
        <taxon>Liliopsida</taxon>
        <taxon>Poales</taxon>
        <taxon>Poaceae</taxon>
        <taxon>BOP clade</taxon>
        <taxon>Pooideae</taxon>
        <taxon>Triticodae</taxon>
        <taxon>Triticeae</taxon>
        <taxon>Triticinae</taxon>
        <taxon>Triticum</taxon>
    </lineage>
</organism>
<sequence length="893" mass="97291">MDATEEACVRYTNLYWLDLVSSKSARGNEERIFERGLVVPLKAADADSFMTLGINGALVSMKGRDMTIVDRSCTYVGQMVVSGSDVGGQMGVVVGVSTTLDLVQLNVHGEATKTIRGVRPSGLRRVRALSLGDYVVSGQWLGRVVQVFLDVDVVFDDGAVCKVTDAEPKKLRAANTVATFRPQMNCAFYSGEQVTGDRGDPSAVFRESQWLDGSWKPEHEVGSVSRVEMVGVLVYWVASAHGGTDEQVLEMSAPSAYQNPNDLTFFCSSSDCTWGLGDRCFLITKTDDDTSDHHHQDESLHALPTMTVSSTHTIVDVLWQDGTRQHRAPSISLNPSECTNEHEFFPGQYVVDNAPVDVTFAVVGDDDVVSATDDASTRRVGVVRSLNSNDHTVQVSWIKANNEAGNLSLEVECDSTTASAYDLSRDPDHSVFYGDIVVRLLSSVAGSRPAVVVQQPQAPADLSWVGQVVNLCVDGHVQVKWGDGTTSMVLPHEISVVNKDNYTQLQAEMDNWAEEDAIVDDPQELGAANVHNDPTDTTSVEGDDGSVDELDGHAAVIMQNLAQASARSHEDPSVGGAATEYNIADLAARSDASVDASNSDTVEDVVKVTDATGDDDHRPFNLPHFDVVQSPPDDHHYLDTTDQGSTGKKRWVKTVQKEWKILENSLPDGIYVRAFEGRMDLLRVVMVGASGTPYQDGLFFFDMQLPPSYPAVPPQVYYHSFGLHLNPNLYPSGTVCLSLLNTFDGEGTEVWSPGTSSLLQVVVSLQALVLNDQPYYNEASLEALIDTPEGHRNALPYCENAFLLSSRTMLHLVRRPPQGFEGFVKDHFRRRGRYVLRMCEAYLKGCVPVEEGGMELPCSAGFNIALANVVPRLMAAFTKVGDEGSDLSSTTTQ</sequence>
<dbReference type="Pfam" id="PF00179">
    <property type="entry name" value="UQ_con"/>
    <property type="match status" value="1"/>
</dbReference>
<name>A0A3B6LQT9_WHEAT</name>
<reference evidence="4" key="2">
    <citation type="submission" date="2018-10" db="UniProtKB">
        <authorList>
            <consortium name="EnsemblPlants"/>
        </authorList>
    </citation>
    <scope>IDENTIFICATION</scope>
</reference>
<dbReference type="Proteomes" id="UP000019116">
    <property type="component" value="Chromosome 5B"/>
</dbReference>
<dbReference type="InterPro" id="IPR057733">
    <property type="entry name" value="UBE2O-like_SH3-B"/>
</dbReference>
<evidence type="ECO:0000313" key="4">
    <source>
        <dbReference type="EnsemblPlants" id="TraesCS5B02G359000.1"/>
    </source>
</evidence>
<dbReference type="RefSeq" id="XP_044393670.1">
    <property type="nucleotide sequence ID" value="XM_044537735.1"/>
</dbReference>
<dbReference type="InterPro" id="IPR000608">
    <property type="entry name" value="UBC"/>
</dbReference>
<evidence type="ECO:0000256" key="1">
    <source>
        <dbReference type="ARBA" id="ARBA00022679"/>
    </source>
</evidence>
<dbReference type="Pfam" id="PF23044">
    <property type="entry name" value="SH3-C_UBE2O"/>
    <property type="match status" value="1"/>
</dbReference>
<evidence type="ECO:0000313" key="5">
    <source>
        <dbReference type="Proteomes" id="UP000019116"/>
    </source>
</evidence>
<dbReference type="PROSITE" id="PS50127">
    <property type="entry name" value="UBC_2"/>
    <property type="match status" value="1"/>
</dbReference>
<dbReference type="SUPFAM" id="SSF54495">
    <property type="entry name" value="UBC-like"/>
    <property type="match status" value="1"/>
</dbReference>
<dbReference type="PANTHER" id="PTHR46116:SF47">
    <property type="entry name" value="UBC CORE DOMAIN-CONTAINING PROTEIN"/>
    <property type="match status" value="1"/>
</dbReference>
<dbReference type="Gene3D" id="3.10.110.10">
    <property type="entry name" value="Ubiquitin Conjugating Enzyme"/>
    <property type="match status" value="1"/>
</dbReference>
<dbReference type="CDD" id="cd23837">
    <property type="entry name" value="UBCc_UBE2O"/>
    <property type="match status" value="1"/>
</dbReference>
<dbReference type="OrthoDB" id="632608at2759"/>
<dbReference type="EnsemblPlants" id="TraesCS5B02G359000.1">
    <property type="protein sequence ID" value="TraesCS5B02G359000.1"/>
    <property type="gene ID" value="TraesCS5B02G359000"/>
</dbReference>
<gene>
    <name evidence="4" type="primary">LOC123116844</name>
</gene>
<dbReference type="GO" id="GO:0061631">
    <property type="term" value="F:ubiquitin conjugating enzyme activity"/>
    <property type="evidence" value="ECO:0000318"/>
    <property type="project" value="GO_Central"/>
</dbReference>
<dbReference type="PaxDb" id="4565-Traes_5BL_4C143BDF8.1"/>
<dbReference type="Pfam" id="PF23043">
    <property type="entry name" value="SH3-B_UBE2O"/>
    <property type="match status" value="1"/>
</dbReference>
<dbReference type="InterPro" id="IPR057735">
    <property type="entry name" value="UBE2O-like_tSH3-B"/>
</dbReference>
<dbReference type="InterPro" id="IPR016135">
    <property type="entry name" value="UBQ-conjugating_enzyme/RWD"/>
</dbReference>
<accession>A0A3B6LQT9</accession>
<reference evidence="4" key="1">
    <citation type="submission" date="2018-08" db="EMBL/GenBank/DDBJ databases">
        <authorList>
            <person name="Rossello M."/>
        </authorList>
    </citation>
    <scope>NUCLEOTIDE SEQUENCE [LARGE SCALE GENOMIC DNA]</scope>
    <source>
        <strain evidence="4">cv. Chinese Spring</strain>
    </source>
</reference>
<proteinExistence type="predicted"/>
<evidence type="ECO:0000256" key="2">
    <source>
        <dbReference type="ARBA" id="ARBA00022786"/>
    </source>
</evidence>
<dbReference type="GeneID" id="123116844"/>